<name>A0A0F9AE50_9ZZZZ</name>
<dbReference type="EMBL" id="LAZR01055266">
    <property type="protein sequence ID" value="KKK76759.1"/>
    <property type="molecule type" value="Genomic_DNA"/>
</dbReference>
<reference evidence="1" key="1">
    <citation type="journal article" date="2015" name="Nature">
        <title>Complex archaea that bridge the gap between prokaryotes and eukaryotes.</title>
        <authorList>
            <person name="Spang A."/>
            <person name="Saw J.H."/>
            <person name="Jorgensen S.L."/>
            <person name="Zaremba-Niedzwiedzka K."/>
            <person name="Martijn J."/>
            <person name="Lind A.E."/>
            <person name="van Eijk R."/>
            <person name="Schleper C."/>
            <person name="Guy L."/>
            <person name="Ettema T.J."/>
        </authorList>
    </citation>
    <scope>NUCLEOTIDE SEQUENCE</scope>
</reference>
<proteinExistence type="predicted"/>
<organism evidence="1">
    <name type="scientific">marine sediment metagenome</name>
    <dbReference type="NCBI Taxonomy" id="412755"/>
    <lineage>
        <taxon>unclassified sequences</taxon>
        <taxon>metagenomes</taxon>
        <taxon>ecological metagenomes</taxon>
    </lineage>
</organism>
<comment type="caution">
    <text evidence="1">The sequence shown here is derived from an EMBL/GenBank/DDBJ whole genome shotgun (WGS) entry which is preliminary data.</text>
</comment>
<accession>A0A0F9AE50</accession>
<sequence length="53" mass="6313">MSELIEYLEERRDTFKVLAEGAKVLFPIISKALREKMDRDMLELLEREGNKEE</sequence>
<protein>
    <submittedName>
        <fullName evidence="1">Uncharacterized protein</fullName>
    </submittedName>
</protein>
<evidence type="ECO:0000313" key="1">
    <source>
        <dbReference type="EMBL" id="KKK76759.1"/>
    </source>
</evidence>
<gene>
    <name evidence="1" type="ORF">LCGC14_2860400</name>
</gene>
<dbReference type="AlphaFoldDB" id="A0A0F9AE50"/>